<reference evidence="2" key="1">
    <citation type="submission" date="2016-07" db="EMBL/GenBank/DDBJ databases">
        <title>Nontailed viruses are major unrecognized killers of bacteria in the ocean.</title>
        <authorList>
            <person name="Kauffman K."/>
            <person name="Hussain F."/>
            <person name="Yang J."/>
            <person name="Arevalo P."/>
            <person name="Brown J."/>
            <person name="Cutler M."/>
            <person name="Kelly L."/>
            <person name="Polz M.F."/>
        </authorList>
    </citation>
    <scope>NUCLEOTIDE SEQUENCE [LARGE SCALE GENOMIC DNA]</scope>
    <source>
        <strain evidence="2">10N.222.49.A5</strain>
    </source>
</reference>
<dbReference type="Proteomes" id="UP000235611">
    <property type="component" value="Unassembled WGS sequence"/>
</dbReference>
<name>A0AAP8SYD8_9VIBR</name>
<proteinExistence type="predicted"/>
<organism evidence="1 2">
    <name type="scientific">Vibrio breoganii</name>
    <dbReference type="NCBI Taxonomy" id="553239"/>
    <lineage>
        <taxon>Bacteria</taxon>
        <taxon>Pseudomonadati</taxon>
        <taxon>Pseudomonadota</taxon>
        <taxon>Gammaproteobacteria</taxon>
        <taxon>Vibrionales</taxon>
        <taxon>Vibrionaceae</taxon>
        <taxon>Vibrio</taxon>
    </lineage>
</organism>
<gene>
    <name evidence="1" type="ORF">BCS93_00285</name>
</gene>
<evidence type="ECO:0000313" key="2">
    <source>
        <dbReference type="Proteomes" id="UP000235611"/>
    </source>
</evidence>
<protein>
    <submittedName>
        <fullName evidence="1">Uncharacterized protein</fullName>
    </submittedName>
</protein>
<comment type="caution">
    <text evidence="1">The sequence shown here is derived from an EMBL/GenBank/DDBJ whole genome shotgun (WGS) entry which is preliminary data.</text>
</comment>
<accession>A0AAP8SYD8</accession>
<sequence length="62" mass="7091">MLKIHASVADRKEMNENILLNDITWPNFSLLITPPKTELVETTTVSDDKFIVSNSSRFNLNK</sequence>
<dbReference type="EMBL" id="MDBO01000001">
    <property type="protein sequence ID" value="PMP17068.1"/>
    <property type="molecule type" value="Genomic_DNA"/>
</dbReference>
<evidence type="ECO:0000313" key="1">
    <source>
        <dbReference type="EMBL" id="PMP17068.1"/>
    </source>
</evidence>
<dbReference type="AlphaFoldDB" id="A0AAP8SYD8"/>